<keyword evidence="1" id="KW-0812">Transmembrane</keyword>
<gene>
    <name evidence="2" type="ORF">ACEU0G_003691</name>
</gene>
<comment type="caution">
    <text evidence="2">The sequence shown here is derived from an EMBL/GenBank/DDBJ whole genome shotgun (WGS) entry which is preliminary data.</text>
</comment>
<accession>A0ABW7D0P8</accession>
<keyword evidence="1" id="KW-0472">Membrane</keyword>
<dbReference type="RefSeq" id="WP_394163447.1">
    <property type="nucleotide sequence ID" value="NZ_JBHGCJ010000007.1"/>
</dbReference>
<evidence type="ECO:0000256" key="1">
    <source>
        <dbReference type="SAM" id="Phobius"/>
    </source>
</evidence>
<keyword evidence="1" id="KW-1133">Transmembrane helix</keyword>
<sequence>MKFTPALGSALLFAASVIGVILCGVVFPRALSATADAVISPWMLNGLLLPGIAAVVSAPYG</sequence>
<evidence type="ECO:0000313" key="3">
    <source>
        <dbReference type="Proteomes" id="UP001605261"/>
    </source>
</evidence>
<evidence type="ECO:0000313" key="2">
    <source>
        <dbReference type="EMBL" id="MFG6109673.1"/>
    </source>
</evidence>
<keyword evidence="3" id="KW-1185">Reference proteome</keyword>
<feature type="transmembrane region" description="Helical" evidence="1">
    <location>
        <begin position="6"/>
        <end position="27"/>
    </location>
</feature>
<proteinExistence type="predicted"/>
<reference evidence="2 3" key="1">
    <citation type="submission" date="2024-09" db="EMBL/GenBank/DDBJ databases">
        <authorList>
            <consortium name="All-Russian atlas of soil microorganisms"/>
            <consortium name="as a basis for the search for new antimicrobial producers and enzymes with unique properties"/>
            <person name="Sokolova E.A."/>
            <person name="Voronina E.N."/>
        </authorList>
    </citation>
    <scope>NUCLEOTIDE SEQUENCE [LARGE SCALE GENOMIC DNA]</scope>
    <source>
        <strain evidence="2 3">AF-22b-331.1</strain>
    </source>
</reference>
<name>A0ABW7D0P8_9GAMM</name>
<dbReference type="Proteomes" id="UP001605261">
    <property type="component" value="Unassembled WGS sequence"/>
</dbReference>
<feature type="transmembrane region" description="Helical" evidence="1">
    <location>
        <begin position="39"/>
        <end position="60"/>
    </location>
</feature>
<evidence type="ECO:0008006" key="4">
    <source>
        <dbReference type="Google" id="ProtNLM"/>
    </source>
</evidence>
<protein>
    <recommendedName>
        <fullName evidence="4">Transmembrane protein</fullName>
    </recommendedName>
</protein>
<organism evidence="2 3">
    <name type="scientific">Stenotrophomonas nematodicola</name>
    <dbReference type="NCBI Taxonomy" id="2656746"/>
    <lineage>
        <taxon>Bacteria</taxon>
        <taxon>Pseudomonadati</taxon>
        <taxon>Pseudomonadota</taxon>
        <taxon>Gammaproteobacteria</taxon>
        <taxon>Lysobacterales</taxon>
        <taxon>Lysobacteraceae</taxon>
        <taxon>Stenotrophomonas</taxon>
    </lineage>
</organism>
<dbReference type="EMBL" id="JBHGCJ010000007">
    <property type="protein sequence ID" value="MFG6109673.1"/>
    <property type="molecule type" value="Genomic_DNA"/>
</dbReference>